<organism evidence="2 3">
    <name type="scientific">Leptotrombidium deliense</name>
    <dbReference type="NCBI Taxonomy" id="299467"/>
    <lineage>
        <taxon>Eukaryota</taxon>
        <taxon>Metazoa</taxon>
        <taxon>Ecdysozoa</taxon>
        <taxon>Arthropoda</taxon>
        <taxon>Chelicerata</taxon>
        <taxon>Arachnida</taxon>
        <taxon>Acari</taxon>
        <taxon>Acariformes</taxon>
        <taxon>Trombidiformes</taxon>
        <taxon>Prostigmata</taxon>
        <taxon>Anystina</taxon>
        <taxon>Parasitengona</taxon>
        <taxon>Trombiculoidea</taxon>
        <taxon>Trombiculidae</taxon>
        <taxon>Leptotrombidium</taxon>
    </lineage>
</organism>
<proteinExistence type="predicted"/>
<sequence length="161" mass="18094">MSTGIEVRESKQSSDEQAGTSTATTEGQSSRTNAEALNLTTLDKIKRFFFSKEEWEAYLLEKLEEQNNRKDSKNEDQNNYNPLEDPTDKQSVVAWIRTVFPSQDDANSFLKLQLEKLQEVKDVKTVEEVNKENASPQSATIAMTATAVPKTVDSKAVEKSK</sequence>
<gene>
    <name evidence="2" type="ORF">B4U80_07123</name>
</gene>
<dbReference type="OrthoDB" id="10597979at2759"/>
<feature type="region of interest" description="Disordered" evidence="1">
    <location>
        <begin position="64"/>
        <end position="88"/>
    </location>
</feature>
<dbReference type="EMBL" id="NCKV01003185">
    <property type="protein sequence ID" value="RWS25971.1"/>
    <property type="molecule type" value="Genomic_DNA"/>
</dbReference>
<dbReference type="Proteomes" id="UP000288716">
    <property type="component" value="Unassembled WGS sequence"/>
</dbReference>
<name>A0A443SEN6_9ACAR</name>
<dbReference type="VEuPathDB" id="VectorBase:LDEU006069"/>
<feature type="compositionally biased region" description="Polar residues" evidence="1">
    <location>
        <begin position="15"/>
        <end position="36"/>
    </location>
</feature>
<reference evidence="2 3" key="1">
    <citation type="journal article" date="2018" name="Gigascience">
        <title>Genomes of trombidid mites reveal novel predicted allergens and laterally-transferred genes associated with secondary metabolism.</title>
        <authorList>
            <person name="Dong X."/>
            <person name="Chaisiri K."/>
            <person name="Xia D."/>
            <person name="Armstrong S.D."/>
            <person name="Fang Y."/>
            <person name="Donnelly M.J."/>
            <person name="Kadowaki T."/>
            <person name="McGarry J.W."/>
            <person name="Darby A.C."/>
            <person name="Makepeace B.L."/>
        </authorList>
    </citation>
    <scope>NUCLEOTIDE SEQUENCE [LARGE SCALE GENOMIC DNA]</scope>
    <source>
        <strain evidence="2">UoL-UT</strain>
    </source>
</reference>
<protein>
    <submittedName>
        <fullName evidence="2">Uncharacterized protein</fullName>
    </submittedName>
</protein>
<keyword evidence="3" id="KW-1185">Reference proteome</keyword>
<comment type="caution">
    <text evidence="2">The sequence shown here is derived from an EMBL/GenBank/DDBJ whole genome shotgun (WGS) entry which is preliminary data.</text>
</comment>
<evidence type="ECO:0000256" key="1">
    <source>
        <dbReference type="SAM" id="MobiDB-lite"/>
    </source>
</evidence>
<evidence type="ECO:0000313" key="3">
    <source>
        <dbReference type="Proteomes" id="UP000288716"/>
    </source>
</evidence>
<feature type="region of interest" description="Disordered" evidence="1">
    <location>
        <begin position="1"/>
        <end position="36"/>
    </location>
</feature>
<accession>A0A443SEN6</accession>
<feature type="compositionally biased region" description="Basic and acidic residues" evidence="1">
    <location>
        <begin position="64"/>
        <end position="76"/>
    </location>
</feature>
<evidence type="ECO:0000313" key="2">
    <source>
        <dbReference type="EMBL" id="RWS25971.1"/>
    </source>
</evidence>
<feature type="compositionally biased region" description="Basic and acidic residues" evidence="1">
    <location>
        <begin position="1"/>
        <end position="14"/>
    </location>
</feature>
<dbReference type="AlphaFoldDB" id="A0A443SEN6"/>